<keyword evidence="2" id="KW-1185">Reference proteome</keyword>
<dbReference type="Gene3D" id="2.60.40.10">
    <property type="entry name" value="Immunoglobulins"/>
    <property type="match status" value="4"/>
</dbReference>
<protein>
    <recommendedName>
        <fullName evidence="3">Fibronectin type-III domain-containing protein</fullName>
    </recommendedName>
</protein>
<proteinExistence type="predicted"/>
<dbReference type="SUPFAM" id="SSF49265">
    <property type="entry name" value="Fibronectin type III"/>
    <property type="match status" value="1"/>
</dbReference>
<dbReference type="STRING" id="915059.NH26_14650"/>
<dbReference type="EMBL" id="JRYR02000001">
    <property type="protein sequence ID" value="OHX67497.1"/>
    <property type="molecule type" value="Genomic_DNA"/>
</dbReference>
<dbReference type="Proteomes" id="UP000179797">
    <property type="component" value="Unassembled WGS sequence"/>
</dbReference>
<evidence type="ECO:0000313" key="1">
    <source>
        <dbReference type="EMBL" id="OHX67497.1"/>
    </source>
</evidence>
<dbReference type="InterPro" id="IPR003961">
    <property type="entry name" value="FN3_dom"/>
</dbReference>
<organism evidence="1 2">
    <name type="scientific">Flammeovirga pacifica</name>
    <dbReference type="NCBI Taxonomy" id="915059"/>
    <lineage>
        <taxon>Bacteria</taxon>
        <taxon>Pseudomonadati</taxon>
        <taxon>Bacteroidota</taxon>
        <taxon>Cytophagia</taxon>
        <taxon>Cytophagales</taxon>
        <taxon>Flammeovirgaceae</taxon>
        <taxon>Flammeovirga</taxon>
    </lineage>
</organism>
<accession>A0A1S1Z2P6</accession>
<evidence type="ECO:0008006" key="3">
    <source>
        <dbReference type="Google" id="ProtNLM"/>
    </source>
</evidence>
<dbReference type="AlphaFoldDB" id="A0A1S1Z2P6"/>
<gene>
    <name evidence="1" type="ORF">NH26_14650</name>
</gene>
<sequence>MGILYSINAQDEVLIPEIKVLGKVTESENHLRWAPNNSLSWDLLRKYGYKVERITTFRNGKLLDNPEKKWLINKLLPKPEEEWGKAFDADTSDMYIAVAAQAIYGTSFDVSSSSMNNSPLASIVHQVKEREARFSYALFGADQSKKVAELSGISWTDREIKKGERYLYRVYSLVPDSIEVIKTGKVLLNTDDVKPLPKPWNVNAFYREGQVHIVWNWFVLSDVYNSYWVQRSDNNGASYTDLTEVPFVQPSKDTPSPNMLFVDTLGSQTGDFLYRIKGKDSFGDWGPYSPPYKVNVKNSMNFTPKIDVKEDEISGNVRVSWEIKENEKIGVKALLLVRGENDKVFKDTLSKNIPVQTGDFLDIGPGPSNYYKLGALGETGDINWSLVSFYQTIDSIPPDAPKGLIATIDSLGRVDIEWDENIESDILGYRVYRSNEKNGQYAQVTNKEIKAISFQDSISIKVLNKKIFYKVLAIDLRGNPSNFSDPLEVARPDIIPPSAPLIGKTSNTSKGPSFEWYPSASNDVMYHLIYRKGASKAETWELIKEYQNPLGKQTFTDSSIVTNQVHYYLMIAVDESGLESIPTKPVGLHSYDNKVRAGVKDLKISRKENAIDLDWVSPISEEFFVDIYKSIDNEPIRFYKRLDGVSSKFTDNEVKDGKVYSYRVKVKYKEGGSSNYSSKVELKY</sequence>
<dbReference type="InterPro" id="IPR036116">
    <property type="entry name" value="FN3_sf"/>
</dbReference>
<reference evidence="1 2" key="1">
    <citation type="journal article" date="2012" name="Int. J. Syst. Evol. Microbiol.">
        <title>Flammeovirga pacifica sp. nov., isolated from deep-sea sediment.</title>
        <authorList>
            <person name="Xu H."/>
            <person name="Fu Y."/>
            <person name="Yang N."/>
            <person name="Ding Z."/>
            <person name="Lai Q."/>
            <person name="Zeng R."/>
        </authorList>
    </citation>
    <scope>NUCLEOTIDE SEQUENCE [LARGE SCALE GENOMIC DNA]</scope>
    <source>
        <strain evidence="2">DSM 24597 / LMG 26175 / WPAGA1</strain>
    </source>
</reference>
<evidence type="ECO:0000313" key="2">
    <source>
        <dbReference type="Proteomes" id="UP000179797"/>
    </source>
</evidence>
<dbReference type="InterPro" id="IPR013783">
    <property type="entry name" value="Ig-like_fold"/>
</dbReference>
<name>A0A1S1Z2P6_FLAPC</name>
<comment type="caution">
    <text evidence="1">The sequence shown here is derived from an EMBL/GenBank/DDBJ whole genome shotgun (WGS) entry which is preliminary data.</text>
</comment>
<dbReference type="CDD" id="cd00063">
    <property type="entry name" value="FN3"/>
    <property type="match status" value="1"/>
</dbReference>